<protein>
    <recommendedName>
        <fullName evidence="5">Tyr recombinase domain-containing protein</fullName>
    </recommendedName>
</protein>
<evidence type="ECO:0000313" key="7">
    <source>
        <dbReference type="Proteomes" id="UP000219215"/>
    </source>
</evidence>
<dbReference type="AlphaFoldDB" id="A0A2C8F896"/>
<dbReference type="Proteomes" id="UP000219215">
    <property type="component" value="Chromosome DPRO"/>
</dbReference>
<proteinExistence type="inferred from homology"/>
<comment type="similarity">
    <text evidence="1">Belongs to the 'phage' integrase family.</text>
</comment>
<keyword evidence="2" id="KW-0238">DNA-binding</keyword>
<dbReference type="InterPro" id="IPR011010">
    <property type="entry name" value="DNA_brk_join_enz"/>
</dbReference>
<dbReference type="GO" id="GO:0003677">
    <property type="term" value="F:DNA binding"/>
    <property type="evidence" value="ECO:0007669"/>
    <property type="project" value="UniProtKB-KW"/>
</dbReference>
<dbReference type="Gene3D" id="1.10.150.130">
    <property type="match status" value="1"/>
</dbReference>
<feature type="region of interest" description="Disordered" evidence="4">
    <location>
        <begin position="397"/>
        <end position="421"/>
    </location>
</feature>
<feature type="region of interest" description="Disordered" evidence="4">
    <location>
        <begin position="1"/>
        <end position="23"/>
    </location>
</feature>
<dbReference type="EMBL" id="LT907975">
    <property type="protein sequence ID" value="SOB58982.1"/>
    <property type="molecule type" value="Genomic_DNA"/>
</dbReference>
<evidence type="ECO:0000256" key="2">
    <source>
        <dbReference type="ARBA" id="ARBA00023125"/>
    </source>
</evidence>
<dbReference type="PANTHER" id="PTHR30349:SF64">
    <property type="entry name" value="PROPHAGE INTEGRASE INTD-RELATED"/>
    <property type="match status" value="1"/>
</dbReference>
<feature type="compositionally biased region" description="Basic and acidic residues" evidence="4">
    <location>
        <begin position="397"/>
        <end position="407"/>
    </location>
</feature>
<dbReference type="InterPro" id="IPR002104">
    <property type="entry name" value="Integrase_catalytic"/>
</dbReference>
<evidence type="ECO:0000256" key="4">
    <source>
        <dbReference type="SAM" id="MobiDB-lite"/>
    </source>
</evidence>
<dbReference type="Gene3D" id="1.10.443.10">
    <property type="entry name" value="Intergrase catalytic core"/>
    <property type="match status" value="1"/>
</dbReference>
<dbReference type="RefSeq" id="WP_097011929.1">
    <property type="nucleotide sequence ID" value="NZ_LT907975.1"/>
</dbReference>
<sequence>MSMKWKPLKNADGKGGVRYREHSTRRHGAVPDKYYSLQYWWQGKTINEGLGWASDGWTPGKCFDELKRLKKNQSQGLGPCTMNEVRELHLHEKEQQRIALEAENARRISMPQFFEDYFLPEATVRWKSTTTDKAVSHMKCWIKPVVGDTPICDLELAHVQRIKMNMLNAKRAPRTVQYAMRNFTMIWNAAKDHGLTDKECPTKASSFRLPKVDNERMRTLTLDEEKDLLDAVQKRSEQAYHMTLVAIDTGMRFGEIASLRWGNVDLAGGIILVVNTKTGRDRSVPMTQRLKSLFFTFDAGKPNKLVFPNVKGERHLQIPSLFKRAVVDAKLNEDVDDPKMKFSFHSLRHTAGTRYYRANKDLYLTQRFLGHSTPVMTTRYAKVADEDLRRGIEAMESAHQRKEHDEAYAPESPDNSSICYQ</sequence>
<organism evidence="6 7">
    <name type="scientific">Pseudodesulfovibrio profundus</name>
    <dbReference type="NCBI Taxonomy" id="57320"/>
    <lineage>
        <taxon>Bacteria</taxon>
        <taxon>Pseudomonadati</taxon>
        <taxon>Thermodesulfobacteriota</taxon>
        <taxon>Desulfovibrionia</taxon>
        <taxon>Desulfovibrionales</taxon>
        <taxon>Desulfovibrionaceae</taxon>
    </lineage>
</organism>
<dbReference type="OrthoDB" id="9789256at2"/>
<name>A0A2C8F896_9BACT</name>
<reference evidence="7" key="1">
    <citation type="submission" date="2017-09" db="EMBL/GenBank/DDBJ databases">
        <authorList>
            <person name="Regsiter A."/>
            <person name="William W."/>
        </authorList>
    </citation>
    <scope>NUCLEOTIDE SEQUENCE [LARGE SCALE GENOMIC DNA]</scope>
    <source>
        <strain evidence="7">500-1</strain>
    </source>
</reference>
<evidence type="ECO:0000313" key="6">
    <source>
        <dbReference type="EMBL" id="SOB58982.1"/>
    </source>
</evidence>
<dbReference type="CDD" id="cd00796">
    <property type="entry name" value="INT_Rci_Hp1_C"/>
    <property type="match status" value="1"/>
</dbReference>
<evidence type="ECO:0000256" key="1">
    <source>
        <dbReference type="ARBA" id="ARBA00008857"/>
    </source>
</evidence>
<dbReference type="InterPro" id="IPR010998">
    <property type="entry name" value="Integrase_recombinase_N"/>
</dbReference>
<evidence type="ECO:0000259" key="5">
    <source>
        <dbReference type="PROSITE" id="PS51898"/>
    </source>
</evidence>
<dbReference type="InterPro" id="IPR013762">
    <property type="entry name" value="Integrase-like_cat_sf"/>
</dbReference>
<feature type="domain" description="Tyr recombinase" evidence="5">
    <location>
        <begin position="215"/>
        <end position="393"/>
    </location>
</feature>
<accession>A0A2C8F896</accession>
<dbReference type="Pfam" id="PF00589">
    <property type="entry name" value="Phage_integrase"/>
    <property type="match status" value="1"/>
</dbReference>
<dbReference type="InterPro" id="IPR050090">
    <property type="entry name" value="Tyrosine_recombinase_XerCD"/>
</dbReference>
<dbReference type="GO" id="GO:0006310">
    <property type="term" value="P:DNA recombination"/>
    <property type="evidence" value="ECO:0007669"/>
    <property type="project" value="UniProtKB-KW"/>
</dbReference>
<keyword evidence="7" id="KW-1185">Reference proteome</keyword>
<dbReference type="GO" id="GO:0015074">
    <property type="term" value="P:DNA integration"/>
    <property type="evidence" value="ECO:0007669"/>
    <property type="project" value="InterPro"/>
</dbReference>
<dbReference type="SUPFAM" id="SSF56349">
    <property type="entry name" value="DNA breaking-rejoining enzymes"/>
    <property type="match status" value="1"/>
</dbReference>
<evidence type="ECO:0000256" key="3">
    <source>
        <dbReference type="ARBA" id="ARBA00023172"/>
    </source>
</evidence>
<dbReference type="KEGG" id="pprf:DPRO_2078"/>
<gene>
    <name evidence="6" type="ORF">DPRO_2078</name>
</gene>
<dbReference type="PANTHER" id="PTHR30349">
    <property type="entry name" value="PHAGE INTEGRASE-RELATED"/>
    <property type="match status" value="1"/>
</dbReference>
<dbReference type="PROSITE" id="PS51898">
    <property type="entry name" value="TYR_RECOMBINASE"/>
    <property type="match status" value="1"/>
</dbReference>
<keyword evidence="3" id="KW-0233">DNA recombination</keyword>